<comment type="caution">
    <text evidence="1">The sequence shown here is derived from an EMBL/GenBank/DDBJ whole genome shotgun (WGS) entry which is preliminary data.</text>
</comment>
<evidence type="ECO:0000313" key="1">
    <source>
        <dbReference type="EMBL" id="RVW85728.1"/>
    </source>
</evidence>
<protein>
    <submittedName>
        <fullName evidence="1">Uncharacterized protein</fullName>
    </submittedName>
</protein>
<dbReference type="EMBL" id="QGNW01000201">
    <property type="protein sequence ID" value="RVW85728.1"/>
    <property type="molecule type" value="Genomic_DNA"/>
</dbReference>
<dbReference type="AlphaFoldDB" id="A0A438HMQ1"/>
<reference evidence="1 2" key="1">
    <citation type="journal article" date="2018" name="PLoS Genet.">
        <title>Population sequencing reveals clonal diversity and ancestral inbreeding in the grapevine cultivar Chardonnay.</title>
        <authorList>
            <person name="Roach M.J."/>
            <person name="Johnson D.L."/>
            <person name="Bohlmann J."/>
            <person name="van Vuuren H.J."/>
            <person name="Jones S.J."/>
            <person name="Pretorius I.S."/>
            <person name="Schmidt S.A."/>
            <person name="Borneman A.R."/>
        </authorList>
    </citation>
    <scope>NUCLEOTIDE SEQUENCE [LARGE SCALE GENOMIC DNA]</scope>
    <source>
        <strain evidence="2">cv. Chardonnay</strain>
        <tissue evidence="1">Leaf</tissue>
    </source>
</reference>
<proteinExistence type="predicted"/>
<dbReference type="Proteomes" id="UP000288805">
    <property type="component" value="Unassembled WGS sequence"/>
</dbReference>
<evidence type="ECO:0000313" key="2">
    <source>
        <dbReference type="Proteomes" id="UP000288805"/>
    </source>
</evidence>
<accession>A0A438HMQ1</accession>
<organism evidence="1 2">
    <name type="scientific">Vitis vinifera</name>
    <name type="common">Grape</name>
    <dbReference type="NCBI Taxonomy" id="29760"/>
    <lineage>
        <taxon>Eukaryota</taxon>
        <taxon>Viridiplantae</taxon>
        <taxon>Streptophyta</taxon>
        <taxon>Embryophyta</taxon>
        <taxon>Tracheophyta</taxon>
        <taxon>Spermatophyta</taxon>
        <taxon>Magnoliopsida</taxon>
        <taxon>eudicotyledons</taxon>
        <taxon>Gunneridae</taxon>
        <taxon>Pentapetalae</taxon>
        <taxon>rosids</taxon>
        <taxon>Vitales</taxon>
        <taxon>Vitaceae</taxon>
        <taxon>Viteae</taxon>
        <taxon>Vitis</taxon>
    </lineage>
</organism>
<sequence length="327" mass="36452">MLHSRMPHWGIFPILIEIYRSPLVYMIIHGYGIRARSMFDFILSGHSEEPLLSHSARFIPFCVVVIPGWSCLWCLDFPRHHFRGIRSVTRPIGVILGSSGQIGAITVISFRLPEPSPSSCLGFQSITVILFRFPEPSPSSCLGFQSQLLFSWFKCLESALSSRVTTPGVHIRWLCASCLHGFTFSLGFSSLRYLVLITYSSRSSPRAVSFRRVLVCAPRWFDHYSPLASIFESLLETHLKEGPGFLEEQLHGARGEAGDWSHGSGWDSTDAEVVNSTTGADFPRGVFLGQAVEEEEAGWRRGESELVHIRSMCVSPSVLALVSNAFI</sequence>
<gene>
    <name evidence="1" type="ORF">CK203_033383</name>
</gene>
<name>A0A438HMQ1_VITVI</name>